<sequence>MPLKALLLFLTILNFTICISQTERGLIRYGEIQSLSLGAPIGVDYNAILMFDNNSSLYITRKDSLEKTKIDGQKSVITAQGGSIFTAVTNEKGFQYNNLIKKDSFYSRDLGFNYVKEKTPKISWKIEKETKTIGQLTCQKATATFRGRDYTAWFAPEIPLPYGPWKLQGLPGVILEAYDTNKEIFWYFKSFEYPVTTMLPSFKPVTPPKGKDWISIETFKEIQIKNFKNAQIAGKMVAEKMNIETYSNDTMKNSYIEVFDVEDK</sequence>
<protein>
    <submittedName>
        <fullName evidence="1">GLPGLI family protein</fullName>
    </submittedName>
</protein>
<dbReference type="EMBL" id="JAIRBB010000001">
    <property type="protein sequence ID" value="MCG2429899.1"/>
    <property type="molecule type" value="Genomic_DNA"/>
</dbReference>
<keyword evidence="2" id="KW-1185">Reference proteome</keyword>
<organism evidence="1 2">
    <name type="scientific">Aequorivita xiaoshiensis</name>
    <dbReference type="NCBI Taxonomy" id="2874476"/>
    <lineage>
        <taxon>Bacteria</taxon>
        <taxon>Pseudomonadati</taxon>
        <taxon>Bacteroidota</taxon>
        <taxon>Flavobacteriia</taxon>
        <taxon>Flavobacteriales</taxon>
        <taxon>Flavobacteriaceae</taxon>
        <taxon>Aequorivita</taxon>
    </lineage>
</organism>
<dbReference type="InterPro" id="IPR005901">
    <property type="entry name" value="GLPGLI"/>
</dbReference>
<evidence type="ECO:0000313" key="1">
    <source>
        <dbReference type="EMBL" id="MCG2429899.1"/>
    </source>
</evidence>
<dbReference type="RefSeq" id="WP_237606640.1">
    <property type="nucleotide sequence ID" value="NZ_JAIRBB010000001.1"/>
</dbReference>
<accession>A0A9X1U2T2</accession>
<dbReference type="NCBIfam" id="TIGR01200">
    <property type="entry name" value="GLPGLI"/>
    <property type="match status" value="1"/>
</dbReference>
<name>A0A9X1U2T2_9FLAO</name>
<comment type="caution">
    <text evidence="1">The sequence shown here is derived from an EMBL/GenBank/DDBJ whole genome shotgun (WGS) entry which is preliminary data.</text>
</comment>
<proteinExistence type="predicted"/>
<reference evidence="1" key="1">
    <citation type="submission" date="2021-09" db="EMBL/GenBank/DDBJ databases">
        <title>Genome of Aequorivita sp. strain F64183.</title>
        <authorList>
            <person name="Wang Y."/>
        </authorList>
    </citation>
    <scope>NUCLEOTIDE SEQUENCE</scope>
    <source>
        <strain evidence="1">F64183</strain>
    </source>
</reference>
<dbReference type="AlphaFoldDB" id="A0A9X1U2T2"/>
<evidence type="ECO:0000313" key="2">
    <source>
        <dbReference type="Proteomes" id="UP001139462"/>
    </source>
</evidence>
<gene>
    <name evidence="1" type="ORF">K8344_02105</name>
</gene>
<dbReference type="Proteomes" id="UP001139462">
    <property type="component" value="Unassembled WGS sequence"/>
</dbReference>
<dbReference type="Pfam" id="PF09697">
    <property type="entry name" value="Porph_ging"/>
    <property type="match status" value="1"/>
</dbReference>